<dbReference type="OrthoDB" id="829265at2759"/>
<feature type="repeat" description="PPR" evidence="3">
    <location>
        <begin position="246"/>
        <end position="280"/>
    </location>
</feature>
<feature type="repeat" description="PPR" evidence="3">
    <location>
        <begin position="386"/>
        <end position="420"/>
    </location>
</feature>
<comment type="similarity">
    <text evidence="1">Belongs to the PPR family. P subfamily.</text>
</comment>
<dbReference type="Proteomes" id="UP001141552">
    <property type="component" value="Unassembled WGS sequence"/>
</dbReference>
<evidence type="ECO:0000256" key="3">
    <source>
        <dbReference type="PROSITE-ProRule" id="PRU00708"/>
    </source>
</evidence>
<feature type="repeat" description="PPR" evidence="3">
    <location>
        <begin position="316"/>
        <end position="350"/>
    </location>
</feature>
<evidence type="ECO:0008006" key="6">
    <source>
        <dbReference type="Google" id="ProtNLM"/>
    </source>
</evidence>
<dbReference type="Pfam" id="PF01535">
    <property type="entry name" value="PPR"/>
    <property type="match status" value="7"/>
</dbReference>
<feature type="repeat" description="PPR" evidence="3">
    <location>
        <begin position="597"/>
        <end position="631"/>
    </location>
</feature>
<evidence type="ECO:0000256" key="1">
    <source>
        <dbReference type="ARBA" id="ARBA00007626"/>
    </source>
</evidence>
<feature type="repeat" description="PPR" evidence="3">
    <location>
        <begin position="210"/>
        <end position="244"/>
    </location>
</feature>
<feature type="repeat" description="PPR" evidence="3">
    <location>
        <begin position="853"/>
        <end position="887"/>
    </location>
</feature>
<evidence type="ECO:0000313" key="4">
    <source>
        <dbReference type="EMBL" id="KAJ4843173.1"/>
    </source>
</evidence>
<dbReference type="SUPFAM" id="SSF48452">
    <property type="entry name" value="TPR-like"/>
    <property type="match status" value="1"/>
</dbReference>
<feature type="repeat" description="PPR" evidence="3">
    <location>
        <begin position="281"/>
        <end position="315"/>
    </location>
</feature>
<feature type="repeat" description="PPR" evidence="3">
    <location>
        <begin position="667"/>
        <end position="701"/>
    </location>
</feature>
<organism evidence="4 5">
    <name type="scientific">Turnera subulata</name>
    <dbReference type="NCBI Taxonomy" id="218843"/>
    <lineage>
        <taxon>Eukaryota</taxon>
        <taxon>Viridiplantae</taxon>
        <taxon>Streptophyta</taxon>
        <taxon>Embryophyta</taxon>
        <taxon>Tracheophyta</taxon>
        <taxon>Spermatophyta</taxon>
        <taxon>Magnoliopsida</taxon>
        <taxon>eudicotyledons</taxon>
        <taxon>Gunneridae</taxon>
        <taxon>Pentapetalae</taxon>
        <taxon>rosids</taxon>
        <taxon>fabids</taxon>
        <taxon>Malpighiales</taxon>
        <taxon>Passifloraceae</taxon>
        <taxon>Turnera</taxon>
    </lineage>
</organism>
<dbReference type="Pfam" id="PF13041">
    <property type="entry name" value="PPR_2"/>
    <property type="match status" value="6"/>
</dbReference>
<dbReference type="PANTHER" id="PTHR47939">
    <property type="entry name" value="MEMBRANE-ASSOCIATED SALT-INDUCIBLE PROTEIN-LIKE"/>
    <property type="match status" value="1"/>
</dbReference>
<sequence>MIKKSRPTLYYNLCFNTRRTQLTTSSTCVLPLDQPSPQIQPPPNDHKALCFSLADELISRGLFPSARQVIQRIIAGSPTVPDAISVVDFATLRGMELDLGIYGQLIRKFVDSGEFSLAHSVYCDHVVGKGIEPDASLVNSMVVCLVGLGNLEEALVLFDKLFANGNGNGNECKAYWATCRAVFRELCEKGRFLEAFECLVRISNAKVKLDWSDYNVLIDGLCKKGCLAEAMDVVDVMRERNGMVPSLHSYKSLFYGLCKGGRPVEAESIFGEIETQGFSVDKVMYTALMNAYGKDKKMKMATRVYFRMLKLGCEADAYAYNTLIHGFCRMGLFEKGWVLYNQMNALGVHPDIVTHHVMISSYCKKGEMDCAMDLLNDIIRSNVAPSVRSFTVLMANLYKRNRHMEANELWMQMLERGVVPDHLLFFTLMKNSQIGDELPLCSLMLQEIAKSGCGLLDPLSSASAHVDRTTDLEQEIEVLFGEIAKNDLNLANVAGAIFISALCEGGKIDDALAFLGKMINIGCSRPLLFTFNSLIKRLCQEGLFEDVMSLIDIMQGWGVAPNSVTYLILVHEYCKKRDLVSAFNVLDQVEERGLKPRVAIYDSIIGCLGREKLMLEAENLFRRMLEAGEDPDETFYMTMINAYSRNGRILEALELFEMMIQNAIRPGSHSYTALISGLVKKNMIDKGCLYLDRMLEEGFMANVALYTSLVKHFLRMGEVEFALRLVDSMNGNKIEADFNFCSALYSGLCRNIKGIKRRWRELNKASYGMREKLLYLLRQGSALPSEKKLRVSAYYPENINCLAMDILQAIGKSSFVPDLFLFNGIIAGLCWENRMEEAYNQLEKMQQGGVYPNEVTFTILIDTHSRILDIDHAISLFNMMNAAGTAPDKITYKILLKGLCRARRAFDALTVLYAMHKRGFFPSKASYENLLHSFCADYSTDAALKIFEEMISNGYVPRMYGGNWLLCMLCEEKKLLKAHMMFLALRERGKLPNELAMRYLEETSNIQGEPDSDVKAETILRTFADHSSLTIEGAFGTRDRDGREWTKAQGVDVWFDGQTVHEGRASLGFGTKSFFLVHSKHLGQNTVPWTALFSFPICPCSFSLMPKKIMVYKNGKTPKLSLIPVFTMVYFVSVIPAA</sequence>
<keyword evidence="5" id="KW-1185">Reference proteome</keyword>
<dbReference type="InterPro" id="IPR002885">
    <property type="entry name" value="PPR_rpt"/>
</dbReference>
<dbReference type="PROSITE" id="PS51375">
    <property type="entry name" value="PPR"/>
    <property type="match status" value="16"/>
</dbReference>
<feature type="repeat" description="PPR" evidence="3">
    <location>
        <begin position="527"/>
        <end position="561"/>
    </location>
</feature>
<feature type="repeat" description="PPR" evidence="3">
    <location>
        <begin position="562"/>
        <end position="596"/>
    </location>
</feature>
<dbReference type="PANTHER" id="PTHR47939:SF13">
    <property type="entry name" value="OS03G0201400 PROTEIN"/>
    <property type="match status" value="1"/>
</dbReference>
<protein>
    <recommendedName>
        <fullName evidence="6">Pentacotripeptide-repeat region of PRORP domain-containing protein</fullName>
    </recommendedName>
</protein>
<keyword evidence="2" id="KW-0677">Repeat</keyword>
<feature type="repeat" description="PPR" evidence="3">
    <location>
        <begin position="351"/>
        <end position="385"/>
    </location>
</feature>
<reference evidence="4" key="1">
    <citation type="submission" date="2022-02" db="EMBL/GenBank/DDBJ databases">
        <authorList>
            <person name="Henning P.M."/>
            <person name="McCubbin A.G."/>
            <person name="Shore J.S."/>
        </authorList>
    </citation>
    <scope>NUCLEOTIDE SEQUENCE</scope>
    <source>
        <strain evidence="4">F60SS</strain>
        <tissue evidence="4">Leaves</tissue>
    </source>
</reference>
<dbReference type="Gene3D" id="1.25.40.10">
    <property type="entry name" value="Tetratricopeptide repeat domain"/>
    <property type="match status" value="7"/>
</dbReference>
<proteinExistence type="inferred from homology"/>
<feature type="repeat" description="PPR" evidence="3">
    <location>
        <begin position="888"/>
        <end position="922"/>
    </location>
</feature>
<evidence type="ECO:0000256" key="2">
    <source>
        <dbReference type="ARBA" id="ARBA00022737"/>
    </source>
</evidence>
<feature type="repeat" description="PPR" evidence="3">
    <location>
        <begin position="702"/>
        <end position="736"/>
    </location>
</feature>
<feature type="repeat" description="PPR" evidence="3">
    <location>
        <begin position="818"/>
        <end position="852"/>
    </location>
</feature>
<feature type="repeat" description="PPR" evidence="3">
    <location>
        <begin position="923"/>
        <end position="957"/>
    </location>
</feature>
<dbReference type="AlphaFoldDB" id="A0A9Q0G4R1"/>
<accession>A0A9Q0G4R1</accession>
<gene>
    <name evidence="4" type="ORF">Tsubulata_016960</name>
</gene>
<name>A0A9Q0G4R1_9ROSI</name>
<evidence type="ECO:0000313" key="5">
    <source>
        <dbReference type="Proteomes" id="UP001141552"/>
    </source>
</evidence>
<dbReference type="InterPro" id="IPR011990">
    <property type="entry name" value="TPR-like_helical_dom_sf"/>
</dbReference>
<feature type="repeat" description="PPR" evidence="3">
    <location>
        <begin position="632"/>
        <end position="666"/>
    </location>
</feature>
<comment type="caution">
    <text evidence="4">The sequence shown here is derived from an EMBL/GenBank/DDBJ whole genome shotgun (WGS) entry which is preliminary data.</text>
</comment>
<dbReference type="EMBL" id="JAKUCV010002306">
    <property type="protein sequence ID" value="KAJ4843173.1"/>
    <property type="molecule type" value="Genomic_DNA"/>
</dbReference>
<dbReference type="InterPro" id="IPR050667">
    <property type="entry name" value="PPR-containing_protein"/>
</dbReference>
<dbReference type="NCBIfam" id="TIGR00756">
    <property type="entry name" value="PPR"/>
    <property type="match status" value="13"/>
</dbReference>
<reference evidence="4" key="2">
    <citation type="journal article" date="2023" name="Plants (Basel)">
        <title>Annotation of the Turnera subulata (Passifloraceae) Draft Genome Reveals the S-Locus Evolved after the Divergence of Turneroideae from Passifloroideae in a Stepwise Manner.</title>
        <authorList>
            <person name="Henning P.M."/>
            <person name="Roalson E.H."/>
            <person name="Mir W."/>
            <person name="McCubbin A.G."/>
            <person name="Shore J.S."/>
        </authorList>
    </citation>
    <scope>NUCLEOTIDE SEQUENCE</scope>
    <source>
        <strain evidence="4">F60SS</strain>
    </source>
</reference>